<reference evidence="1" key="1">
    <citation type="journal article" date="2015" name="Genome Announc.">
        <title>Draft Genome Sequence of Tolypothrix boutellei Strain VB521301.</title>
        <authorList>
            <person name="Chandrababunaidu M.M."/>
            <person name="Singh D."/>
            <person name="Sen D."/>
            <person name="Bhan S."/>
            <person name="Das S."/>
            <person name="Gupta A."/>
            <person name="Adhikary S.P."/>
            <person name="Tripathy S."/>
        </authorList>
    </citation>
    <scope>NUCLEOTIDE SEQUENCE</scope>
    <source>
        <strain evidence="1">VB521301</strain>
    </source>
</reference>
<dbReference type="EMBL" id="JHEG04000001">
    <property type="protein sequence ID" value="KAF3884895.1"/>
    <property type="molecule type" value="Genomic_DNA"/>
</dbReference>
<sequence length="143" mass="16869">MQVSKIYAKLNESLTKGWEDFNSSVEFNLFYEFFQFLLQAGFDESHYRKFIPNPAYDNAAKIIGKHFLATARQFEICFDEIFPGNFSMSKEDDREGVAIRVFYLTAFYQNQPLCLFVIKFSHDREKFGFPLPPELEIVKLYEV</sequence>
<accession>A0A8S9SXS1</accession>
<protein>
    <submittedName>
        <fullName evidence="1">Uncharacterized protein</fullName>
    </submittedName>
</protein>
<evidence type="ECO:0000313" key="1">
    <source>
        <dbReference type="EMBL" id="KAF3884895.1"/>
    </source>
</evidence>
<dbReference type="RefSeq" id="WP_038077907.1">
    <property type="nucleotide sequence ID" value="NZ_JHEG04000001.1"/>
</dbReference>
<keyword evidence="2" id="KW-1185">Reference proteome</keyword>
<dbReference type="AlphaFoldDB" id="A0A8S9SXS1"/>
<gene>
    <name evidence="1" type="ORF">DA73_0400005055</name>
</gene>
<proteinExistence type="predicted"/>
<name>A0A8S9SXS1_9CYAN</name>
<comment type="caution">
    <text evidence="1">The sequence shown here is derived from an EMBL/GenBank/DDBJ whole genome shotgun (WGS) entry which is preliminary data.</text>
</comment>
<organism evidence="1 2">
    <name type="scientific">Tolypothrix bouteillei VB521301</name>
    <dbReference type="NCBI Taxonomy" id="1479485"/>
    <lineage>
        <taxon>Bacteria</taxon>
        <taxon>Bacillati</taxon>
        <taxon>Cyanobacteriota</taxon>
        <taxon>Cyanophyceae</taxon>
        <taxon>Nostocales</taxon>
        <taxon>Tolypothrichaceae</taxon>
        <taxon>Tolypothrix</taxon>
    </lineage>
</organism>
<evidence type="ECO:0000313" key="2">
    <source>
        <dbReference type="Proteomes" id="UP000029738"/>
    </source>
</evidence>
<dbReference type="Proteomes" id="UP000029738">
    <property type="component" value="Unassembled WGS sequence"/>
</dbReference>
<reference evidence="1" key="2">
    <citation type="submission" date="2019-11" db="EMBL/GenBank/DDBJ databases">
        <title>Improved Assembly of Tolypothrix boutellei genome.</title>
        <authorList>
            <person name="Sarangi A.N."/>
            <person name="Mukherjee M."/>
            <person name="Ghosh S."/>
            <person name="Singh D."/>
            <person name="Das A."/>
            <person name="Kant S."/>
            <person name="Prusty A."/>
            <person name="Tripathy S."/>
        </authorList>
    </citation>
    <scope>NUCLEOTIDE SEQUENCE</scope>
    <source>
        <strain evidence="1">VB521301</strain>
    </source>
</reference>